<dbReference type="STRING" id="1353009.A0A1Y2IVV6"/>
<reference evidence="11 12" key="1">
    <citation type="journal article" date="2015" name="Biotechnol. Biofuels">
        <title>Enhanced degradation of softwood versus hardwood by the white-rot fungus Pycnoporus coccineus.</title>
        <authorList>
            <person name="Couturier M."/>
            <person name="Navarro D."/>
            <person name="Chevret D."/>
            <person name="Henrissat B."/>
            <person name="Piumi F."/>
            <person name="Ruiz-Duenas F.J."/>
            <person name="Martinez A.T."/>
            <person name="Grigoriev I.V."/>
            <person name="Riley R."/>
            <person name="Lipzen A."/>
            <person name="Berrin J.G."/>
            <person name="Master E.R."/>
            <person name="Rosso M.N."/>
        </authorList>
    </citation>
    <scope>NUCLEOTIDE SEQUENCE [LARGE SCALE GENOMIC DNA]</scope>
    <source>
        <strain evidence="11 12">BRFM310</strain>
    </source>
</reference>
<evidence type="ECO:0000256" key="8">
    <source>
        <dbReference type="ARBA" id="ARBA00022777"/>
    </source>
</evidence>
<keyword evidence="9" id="KW-0067">ATP-binding</keyword>
<feature type="domain" description="Thymidylate kinase-like" evidence="10">
    <location>
        <begin position="13"/>
        <end position="196"/>
    </location>
</feature>
<keyword evidence="12" id="KW-1185">Reference proteome</keyword>
<dbReference type="GO" id="GO:0006235">
    <property type="term" value="P:dTTP biosynthetic process"/>
    <property type="evidence" value="ECO:0007669"/>
    <property type="project" value="TreeGrafter"/>
</dbReference>
<dbReference type="PROSITE" id="PS01331">
    <property type="entry name" value="THYMIDYLATE_KINASE"/>
    <property type="match status" value="1"/>
</dbReference>
<dbReference type="Gene3D" id="3.40.50.300">
    <property type="entry name" value="P-loop containing nucleotide triphosphate hydrolases"/>
    <property type="match status" value="1"/>
</dbReference>
<name>A0A1Y2IVV6_TRAC3</name>
<dbReference type="SUPFAM" id="SSF52540">
    <property type="entry name" value="P-loop containing nucleoside triphosphate hydrolases"/>
    <property type="match status" value="1"/>
</dbReference>
<accession>A0A1Y2IVV6</accession>
<comment type="pathway">
    <text evidence="1">Pyrimidine metabolism; dTTP biosynthesis.</text>
</comment>
<organism evidence="11 12">
    <name type="scientific">Trametes coccinea (strain BRFM310)</name>
    <name type="common">Pycnoporus coccineus</name>
    <dbReference type="NCBI Taxonomy" id="1353009"/>
    <lineage>
        <taxon>Eukaryota</taxon>
        <taxon>Fungi</taxon>
        <taxon>Dikarya</taxon>
        <taxon>Basidiomycota</taxon>
        <taxon>Agaricomycotina</taxon>
        <taxon>Agaricomycetes</taxon>
        <taxon>Polyporales</taxon>
        <taxon>Polyporaceae</taxon>
        <taxon>Trametes</taxon>
    </lineage>
</organism>
<protein>
    <recommendedName>
        <fullName evidence="4">Thymidylate kinase</fullName>
        <ecNumber evidence="3">2.7.4.9</ecNumber>
    </recommendedName>
</protein>
<evidence type="ECO:0000256" key="2">
    <source>
        <dbReference type="ARBA" id="ARBA00009776"/>
    </source>
</evidence>
<dbReference type="GO" id="GO:0004798">
    <property type="term" value="F:dTMP kinase activity"/>
    <property type="evidence" value="ECO:0007669"/>
    <property type="project" value="UniProtKB-EC"/>
</dbReference>
<dbReference type="InterPro" id="IPR018095">
    <property type="entry name" value="Thymidylate_kin_CS"/>
</dbReference>
<dbReference type="AlphaFoldDB" id="A0A1Y2IVV6"/>
<dbReference type="CDD" id="cd01672">
    <property type="entry name" value="TMPK"/>
    <property type="match status" value="1"/>
</dbReference>
<dbReference type="GO" id="GO:0004550">
    <property type="term" value="F:nucleoside diphosphate kinase activity"/>
    <property type="evidence" value="ECO:0007669"/>
    <property type="project" value="TreeGrafter"/>
</dbReference>
<evidence type="ECO:0000256" key="9">
    <source>
        <dbReference type="ARBA" id="ARBA00022840"/>
    </source>
</evidence>
<gene>
    <name evidence="11" type="ORF">PYCCODRAFT_1432442</name>
</gene>
<evidence type="ECO:0000313" key="12">
    <source>
        <dbReference type="Proteomes" id="UP000193067"/>
    </source>
</evidence>
<dbReference type="GO" id="GO:0006233">
    <property type="term" value="P:dTDP biosynthetic process"/>
    <property type="evidence" value="ECO:0007669"/>
    <property type="project" value="InterPro"/>
</dbReference>
<keyword evidence="7" id="KW-0547">Nucleotide-binding</keyword>
<dbReference type="NCBIfam" id="TIGR00041">
    <property type="entry name" value="DTMP_kinase"/>
    <property type="match status" value="1"/>
</dbReference>
<comment type="similarity">
    <text evidence="2">Belongs to the thymidylate kinase family.</text>
</comment>
<dbReference type="GO" id="GO:0005829">
    <property type="term" value="C:cytosol"/>
    <property type="evidence" value="ECO:0007669"/>
    <property type="project" value="TreeGrafter"/>
</dbReference>
<keyword evidence="8 11" id="KW-0418">Kinase</keyword>
<evidence type="ECO:0000259" key="10">
    <source>
        <dbReference type="Pfam" id="PF02223"/>
    </source>
</evidence>
<dbReference type="InterPro" id="IPR039430">
    <property type="entry name" value="Thymidylate_kin-like_dom"/>
</dbReference>
<sequence>MPERRQRGAFIVIEGLDRSGKSTQVALLEKRFKDAGLSVRLVKFPDRTTPIGKMIDSYLRSESEMDDHAIHLLFSANRWELAPSIIESLNAGTTVICDRYAFSGIAFSAAKNKPTMSYEWCRAPDISLPAPDITLFLDVSPEKARERGGYGAERYENAEMQERVEHVFERIGVEMGDGSRWFAVDADREKEAVSEELWDRVQPYAKGTDRPLQRLWEDLDERVRNSHLYI</sequence>
<evidence type="ECO:0000256" key="5">
    <source>
        <dbReference type="ARBA" id="ARBA00022679"/>
    </source>
</evidence>
<evidence type="ECO:0000256" key="3">
    <source>
        <dbReference type="ARBA" id="ARBA00012980"/>
    </source>
</evidence>
<dbReference type="GO" id="GO:0005524">
    <property type="term" value="F:ATP binding"/>
    <property type="evidence" value="ECO:0007669"/>
    <property type="project" value="UniProtKB-KW"/>
</dbReference>
<evidence type="ECO:0000313" key="11">
    <source>
        <dbReference type="EMBL" id="OSD05280.1"/>
    </source>
</evidence>
<dbReference type="InterPro" id="IPR027417">
    <property type="entry name" value="P-loop_NTPase"/>
</dbReference>
<dbReference type="Proteomes" id="UP000193067">
    <property type="component" value="Unassembled WGS sequence"/>
</dbReference>
<dbReference type="OrthoDB" id="425602at2759"/>
<evidence type="ECO:0000256" key="1">
    <source>
        <dbReference type="ARBA" id="ARBA00004992"/>
    </source>
</evidence>
<keyword evidence="5" id="KW-0808">Transferase</keyword>
<dbReference type="HAMAP" id="MF_00165">
    <property type="entry name" value="Thymidylate_kinase"/>
    <property type="match status" value="1"/>
</dbReference>
<evidence type="ECO:0000256" key="6">
    <source>
        <dbReference type="ARBA" id="ARBA00022727"/>
    </source>
</evidence>
<dbReference type="GO" id="GO:0006227">
    <property type="term" value="P:dUDP biosynthetic process"/>
    <property type="evidence" value="ECO:0007669"/>
    <property type="project" value="TreeGrafter"/>
</dbReference>
<dbReference type="EC" id="2.7.4.9" evidence="3"/>
<dbReference type="FunFam" id="3.40.50.300:FF:000679">
    <property type="entry name" value="Thymidylate kinase"/>
    <property type="match status" value="1"/>
</dbReference>
<dbReference type="PANTHER" id="PTHR10344:SF1">
    <property type="entry name" value="THYMIDYLATE KINASE"/>
    <property type="match status" value="1"/>
</dbReference>
<proteinExistence type="inferred from homology"/>
<evidence type="ECO:0000256" key="7">
    <source>
        <dbReference type="ARBA" id="ARBA00022741"/>
    </source>
</evidence>
<dbReference type="Pfam" id="PF02223">
    <property type="entry name" value="Thymidylate_kin"/>
    <property type="match status" value="1"/>
</dbReference>
<dbReference type="GO" id="GO:0005634">
    <property type="term" value="C:nucleus"/>
    <property type="evidence" value="ECO:0007669"/>
    <property type="project" value="TreeGrafter"/>
</dbReference>
<keyword evidence="6" id="KW-0545">Nucleotide biosynthesis</keyword>
<dbReference type="InterPro" id="IPR018094">
    <property type="entry name" value="Thymidylate_kinase"/>
</dbReference>
<dbReference type="EMBL" id="KZ084093">
    <property type="protein sequence ID" value="OSD05280.1"/>
    <property type="molecule type" value="Genomic_DNA"/>
</dbReference>
<evidence type="ECO:0000256" key="4">
    <source>
        <dbReference type="ARBA" id="ARBA00017144"/>
    </source>
</evidence>
<dbReference type="PANTHER" id="PTHR10344">
    <property type="entry name" value="THYMIDYLATE KINASE"/>
    <property type="match status" value="1"/>
</dbReference>